<dbReference type="Proteomes" id="UP000023152">
    <property type="component" value="Unassembled WGS sequence"/>
</dbReference>
<keyword evidence="2" id="KW-0472">Membrane</keyword>
<feature type="region of interest" description="Disordered" evidence="1">
    <location>
        <begin position="118"/>
        <end position="140"/>
    </location>
</feature>
<comment type="caution">
    <text evidence="3">The sequence shown here is derived from an EMBL/GenBank/DDBJ whole genome shotgun (WGS) entry which is preliminary data.</text>
</comment>
<evidence type="ECO:0000313" key="4">
    <source>
        <dbReference type="Proteomes" id="UP000023152"/>
    </source>
</evidence>
<accession>X6P8E0</accession>
<keyword evidence="2" id="KW-0812">Transmembrane</keyword>
<name>X6P8E0_RETFI</name>
<feature type="transmembrane region" description="Helical" evidence="2">
    <location>
        <begin position="175"/>
        <end position="203"/>
    </location>
</feature>
<reference evidence="3 4" key="1">
    <citation type="journal article" date="2013" name="Curr. Biol.">
        <title>The Genome of the Foraminiferan Reticulomyxa filosa.</title>
        <authorList>
            <person name="Glockner G."/>
            <person name="Hulsmann N."/>
            <person name="Schleicher M."/>
            <person name="Noegel A.A."/>
            <person name="Eichinger L."/>
            <person name="Gallinger C."/>
            <person name="Pawlowski J."/>
            <person name="Sierra R."/>
            <person name="Euteneuer U."/>
            <person name="Pillet L."/>
            <person name="Moustafa A."/>
            <person name="Platzer M."/>
            <person name="Groth M."/>
            <person name="Szafranski K."/>
            <person name="Schliwa M."/>
        </authorList>
    </citation>
    <scope>NUCLEOTIDE SEQUENCE [LARGE SCALE GENOMIC DNA]</scope>
</reference>
<gene>
    <name evidence="3" type="ORF">RFI_03206</name>
</gene>
<evidence type="ECO:0000313" key="3">
    <source>
        <dbReference type="EMBL" id="ETO33892.1"/>
    </source>
</evidence>
<feature type="transmembrane region" description="Helical" evidence="2">
    <location>
        <begin position="48"/>
        <end position="69"/>
    </location>
</feature>
<dbReference type="EMBL" id="ASPP01003060">
    <property type="protein sequence ID" value="ETO33892.1"/>
    <property type="molecule type" value="Genomic_DNA"/>
</dbReference>
<keyword evidence="4" id="KW-1185">Reference proteome</keyword>
<organism evidence="3 4">
    <name type="scientific">Reticulomyxa filosa</name>
    <dbReference type="NCBI Taxonomy" id="46433"/>
    <lineage>
        <taxon>Eukaryota</taxon>
        <taxon>Sar</taxon>
        <taxon>Rhizaria</taxon>
        <taxon>Retaria</taxon>
        <taxon>Foraminifera</taxon>
        <taxon>Monothalamids</taxon>
        <taxon>Reticulomyxidae</taxon>
        <taxon>Reticulomyxa</taxon>
    </lineage>
</organism>
<evidence type="ECO:0000256" key="2">
    <source>
        <dbReference type="SAM" id="Phobius"/>
    </source>
</evidence>
<protein>
    <submittedName>
        <fullName evidence="3">Uncharacterized protein</fullName>
    </submittedName>
</protein>
<proteinExistence type="predicted"/>
<dbReference type="AlphaFoldDB" id="X6P8E0"/>
<sequence length="204" mass="23458">MQIELDVTNMNARITDMGSSNSTLVYQVDHAKQKCLKEKSCSLRSSDFLTFGGIFIYLVLFNVKLQFWFAKDYREEVQKQKEEEEKREQKAAAATTTATTTVVKRKHLTTMKEELTNKLEDNPSAVKRPNRHHGRSASPSLAAKRAILESTLPFDDDYEDNSSHSHPHPVPDSNLFFFFFFFWYVQCLCGESFANVCVCVCMME</sequence>
<evidence type="ECO:0000256" key="1">
    <source>
        <dbReference type="SAM" id="MobiDB-lite"/>
    </source>
</evidence>
<keyword evidence="2" id="KW-1133">Transmembrane helix</keyword>